<evidence type="ECO:0000313" key="1">
    <source>
        <dbReference type="EMBL" id="MDO1450004.1"/>
    </source>
</evidence>
<name>A0ABT8RDC8_9BACT</name>
<proteinExistence type="predicted"/>
<keyword evidence="2" id="KW-1185">Reference proteome</keyword>
<organism evidence="1 2">
    <name type="scientific">Rhodocytophaga aerolata</name>
    <dbReference type="NCBI Taxonomy" id="455078"/>
    <lineage>
        <taxon>Bacteria</taxon>
        <taxon>Pseudomonadati</taxon>
        <taxon>Bacteroidota</taxon>
        <taxon>Cytophagia</taxon>
        <taxon>Cytophagales</taxon>
        <taxon>Rhodocytophagaceae</taxon>
        <taxon>Rhodocytophaga</taxon>
    </lineage>
</organism>
<protein>
    <submittedName>
        <fullName evidence="1">Uncharacterized protein</fullName>
    </submittedName>
</protein>
<accession>A0ABT8RDC8</accession>
<gene>
    <name evidence="1" type="ORF">Q0590_27235</name>
</gene>
<dbReference type="Proteomes" id="UP001168528">
    <property type="component" value="Unassembled WGS sequence"/>
</dbReference>
<dbReference type="EMBL" id="JAUKPO010000024">
    <property type="protein sequence ID" value="MDO1450004.1"/>
    <property type="molecule type" value="Genomic_DNA"/>
</dbReference>
<reference evidence="1" key="1">
    <citation type="submission" date="2023-07" db="EMBL/GenBank/DDBJ databases">
        <title>The genome sequence of Rhodocytophaga aerolata KACC 12507.</title>
        <authorList>
            <person name="Zhang X."/>
        </authorList>
    </citation>
    <scope>NUCLEOTIDE SEQUENCE</scope>
    <source>
        <strain evidence="1">KACC 12507</strain>
    </source>
</reference>
<evidence type="ECO:0000313" key="2">
    <source>
        <dbReference type="Proteomes" id="UP001168528"/>
    </source>
</evidence>
<comment type="caution">
    <text evidence="1">The sequence shown here is derived from an EMBL/GenBank/DDBJ whole genome shotgun (WGS) entry which is preliminary data.</text>
</comment>
<sequence>MNKIDNRKWTIGKIERSITDSHNLEQLASTEQFLHLYYKFFPFDARFFKQEWLMDKSLKARKRELVLVDDIDPDTISFYEEKMSLRRLNEYVKSLSINEFAAEWTILQTQLAGVDVLDISMYPDLCEKIATLKSPLKYAYDKQLQVA</sequence>
<dbReference type="RefSeq" id="WP_302040805.1">
    <property type="nucleotide sequence ID" value="NZ_JAUKPO010000024.1"/>
</dbReference>